<dbReference type="RefSeq" id="WP_054341950.1">
    <property type="nucleotide sequence ID" value="NZ_FTOE01000012.1"/>
</dbReference>
<protein>
    <submittedName>
        <fullName evidence="2">Putative two-component system response regulator</fullName>
    </submittedName>
</protein>
<name>A0A1N7P4L6_9GAMM</name>
<dbReference type="PANTHER" id="PTHR45228">
    <property type="entry name" value="CYCLIC DI-GMP PHOSPHODIESTERASE TM_0186-RELATED"/>
    <property type="match status" value="1"/>
</dbReference>
<feature type="domain" description="HD-GYP" evidence="1">
    <location>
        <begin position="132"/>
        <end position="349"/>
    </location>
</feature>
<dbReference type="Proteomes" id="UP000185999">
    <property type="component" value="Unassembled WGS sequence"/>
</dbReference>
<dbReference type="EMBL" id="FTOE01000012">
    <property type="protein sequence ID" value="SIT05562.1"/>
    <property type="molecule type" value="Genomic_DNA"/>
</dbReference>
<evidence type="ECO:0000313" key="3">
    <source>
        <dbReference type="Proteomes" id="UP000185999"/>
    </source>
</evidence>
<gene>
    <name evidence="2" type="ORF">SAMN05421760_112130</name>
</gene>
<dbReference type="CDD" id="cd00077">
    <property type="entry name" value="HDc"/>
    <property type="match status" value="1"/>
</dbReference>
<accession>A0A1N7P4L6</accession>
<dbReference type="PANTHER" id="PTHR45228:SF5">
    <property type="entry name" value="CYCLIC DI-GMP PHOSPHODIESTERASE VC_1348-RELATED"/>
    <property type="match status" value="1"/>
</dbReference>
<dbReference type="InterPro" id="IPR052020">
    <property type="entry name" value="Cyclic_di-GMP/3'3'-cGAMP_PDE"/>
</dbReference>
<dbReference type="Gene3D" id="1.10.3210.10">
    <property type="entry name" value="Hypothetical protein af1432"/>
    <property type="match status" value="1"/>
</dbReference>
<dbReference type="InterPro" id="IPR037522">
    <property type="entry name" value="HD_GYP_dom"/>
</dbReference>
<reference evidence="3" key="1">
    <citation type="submission" date="2017-01" db="EMBL/GenBank/DDBJ databases">
        <authorList>
            <person name="Varghese N."/>
            <person name="Submissions S."/>
        </authorList>
    </citation>
    <scope>NUCLEOTIDE SEQUENCE [LARGE SCALE GENOMIC DNA]</scope>
    <source>
        <strain evidence="3">DSM 22306</strain>
    </source>
</reference>
<evidence type="ECO:0000259" key="1">
    <source>
        <dbReference type="PROSITE" id="PS51832"/>
    </source>
</evidence>
<dbReference type="AlphaFoldDB" id="A0A1N7P4L6"/>
<keyword evidence="3" id="KW-1185">Reference proteome</keyword>
<proteinExistence type="predicted"/>
<dbReference type="SMART" id="SM00471">
    <property type="entry name" value="HDc"/>
    <property type="match status" value="1"/>
</dbReference>
<dbReference type="STRING" id="619304.SAMN05421760_112130"/>
<evidence type="ECO:0000313" key="2">
    <source>
        <dbReference type="EMBL" id="SIT05562.1"/>
    </source>
</evidence>
<sequence length="367" mass="41277">MKNILIISPDKKPIKAIQDTLCDYRVTQHEHPNSSNLNQDTSLLIIDLSVLKDAGELILESTRQQIPSFLISTNQIDNIKSLACDAGLSDFLHPPFHRSIILSKIKTHINLAEIIRSYTTKSVLPDTPENDLLAAQDAAILCLASMARVRDHSTGNHILRTQHYVKALAEYLRYHPDYALELDNDETIETFYKTASLHDIGKVGIPDAILQKPGKLDPEEYEIMKKHPMFGFQAISSAERLLARDVRGKAAEFFKIAKQVTLSHHERWDGDGYPQGLKGNNIPIVARLMAVADVYDAIISKRPYKEALKHNTASAIIKSGKGTFFDPNVVDAFLELEDTFDQISYILEDYFPSHGDLSVHSFEELFP</sequence>
<dbReference type="Pfam" id="PF13487">
    <property type="entry name" value="HD_5"/>
    <property type="match status" value="1"/>
</dbReference>
<dbReference type="PROSITE" id="PS51832">
    <property type="entry name" value="HD_GYP"/>
    <property type="match status" value="1"/>
</dbReference>
<dbReference type="SUPFAM" id="SSF109604">
    <property type="entry name" value="HD-domain/PDEase-like"/>
    <property type="match status" value="1"/>
</dbReference>
<organism evidence="2 3">
    <name type="scientific">Neptunomonas antarctica</name>
    <dbReference type="NCBI Taxonomy" id="619304"/>
    <lineage>
        <taxon>Bacteria</taxon>
        <taxon>Pseudomonadati</taxon>
        <taxon>Pseudomonadota</taxon>
        <taxon>Gammaproteobacteria</taxon>
        <taxon>Oceanospirillales</taxon>
        <taxon>Oceanospirillaceae</taxon>
        <taxon>Neptunomonas</taxon>
    </lineage>
</organism>
<dbReference type="GO" id="GO:0008081">
    <property type="term" value="F:phosphoric diester hydrolase activity"/>
    <property type="evidence" value="ECO:0007669"/>
    <property type="project" value="UniProtKB-ARBA"/>
</dbReference>
<dbReference type="InterPro" id="IPR003607">
    <property type="entry name" value="HD/PDEase_dom"/>
</dbReference>